<name>A0A7R8W748_9CRUS</name>
<organism evidence="2">
    <name type="scientific">Cyprideis torosa</name>
    <dbReference type="NCBI Taxonomy" id="163714"/>
    <lineage>
        <taxon>Eukaryota</taxon>
        <taxon>Metazoa</taxon>
        <taxon>Ecdysozoa</taxon>
        <taxon>Arthropoda</taxon>
        <taxon>Crustacea</taxon>
        <taxon>Oligostraca</taxon>
        <taxon>Ostracoda</taxon>
        <taxon>Podocopa</taxon>
        <taxon>Podocopida</taxon>
        <taxon>Cytherocopina</taxon>
        <taxon>Cytheroidea</taxon>
        <taxon>Cytherideidae</taxon>
        <taxon>Cyprideis</taxon>
    </lineage>
</organism>
<feature type="region of interest" description="Disordered" evidence="1">
    <location>
        <begin position="195"/>
        <end position="267"/>
    </location>
</feature>
<dbReference type="PANTHER" id="PTHR46103:SF1">
    <property type="entry name" value="RRNA METHYLTRANSFERASE 1, MITOCHONDRIAL"/>
    <property type="match status" value="1"/>
</dbReference>
<dbReference type="OrthoDB" id="270651at2759"/>
<feature type="region of interest" description="Disordered" evidence="1">
    <location>
        <begin position="45"/>
        <end position="155"/>
    </location>
</feature>
<feature type="region of interest" description="Disordered" evidence="1">
    <location>
        <begin position="346"/>
        <end position="381"/>
    </location>
</feature>
<proteinExistence type="predicted"/>
<dbReference type="SUPFAM" id="SSF55315">
    <property type="entry name" value="L30e-like"/>
    <property type="match status" value="1"/>
</dbReference>
<feature type="compositionally biased region" description="Low complexity" evidence="1">
    <location>
        <begin position="371"/>
        <end position="381"/>
    </location>
</feature>
<protein>
    <submittedName>
        <fullName evidence="2">Uncharacterized protein</fullName>
    </submittedName>
</protein>
<dbReference type="EMBL" id="OB660768">
    <property type="protein sequence ID" value="CAD7226184.1"/>
    <property type="molecule type" value="Genomic_DNA"/>
</dbReference>
<dbReference type="Pfam" id="PF08032">
    <property type="entry name" value="SpoU_sub_bind"/>
    <property type="match status" value="1"/>
</dbReference>
<reference evidence="2" key="1">
    <citation type="submission" date="2020-11" db="EMBL/GenBank/DDBJ databases">
        <authorList>
            <person name="Tran Van P."/>
        </authorList>
    </citation>
    <scope>NUCLEOTIDE SEQUENCE</scope>
</reference>
<dbReference type="GO" id="GO:0005739">
    <property type="term" value="C:mitochondrion"/>
    <property type="evidence" value="ECO:0007669"/>
    <property type="project" value="TreeGrafter"/>
</dbReference>
<dbReference type="InterPro" id="IPR013123">
    <property type="entry name" value="SpoU_subst-bd"/>
</dbReference>
<feature type="compositionally biased region" description="Polar residues" evidence="1">
    <location>
        <begin position="60"/>
        <end position="69"/>
    </location>
</feature>
<dbReference type="InterPro" id="IPR029064">
    <property type="entry name" value="Ribosomal_eL30-like_sf"/>
</dbReference>
<gene>
    <name evidence="2" type="ORF">CTOB1V02_LOCUS4108</name>
</gene>
<dbReference type="SMART" id="SM00967">
    <property type="entry name" value="SpoU_sub_bind"/>
    <property type="match status" value="1"/>
</dbReference>
<sequence>MPCHPLRRSAMYRTCLCLGQSALPIKTSLVSNLCLVLGQRSLRRLGRSSRGAQKVGVEQTGESNATEATTDGEPPPQHVWDHDQEDTPPSADSVQRSKPRTPTPGSVSSEFITEYKRIGRARTIRGQEDEQSMMEREPSRTEREPSRTEREWTPYCMEREKGSPWKWEKLWEEQFPKPGSVSSEFIREYKLVAKNSSKDEQSQMDREPSWMDRDEPSRMDRAPTRMDRAPTRMDREPSRMDREPSRMDRAPSRRMNQEFSSNSPLEKPPKIKGEVIYGTNVVQLAIQSHRRVILKVYTKREDILQLCEEYGIPTETISSIAMNSLSNQSIHQGVCADVLPMTLQNVRGGEASPSESEDSAGSLRILPPPSSLRSSIFKLPT</sequence>
<dbReference type="GO" id="GO:0016435">
    <property type="term" value="F:rRNA (guanine) methyltransferase activity"/>
    <property type="evidence" value="ECO:0007669"/>
    <property type="project" value="TreeGrafter"/>
</dbReference>
<dbReference type="InterPro" id="IPR047182">
    <property type="entry name" value="MRM1"/>
</dbReference>
<dbReference type="Gene3D" id="3.30.1330.30">
    <property type="match status" value="1"/>
</dbReference>
<evidence type="ECO:0000313" key="2">
    <source>
        <dbReference type="EMBL" id="CAD7226184.1"/>
    </source>
</evidence>
<dbReference type="AlphaFoldDB" id="A0A7R8W748"/>
<accession>A0A7R8W748</accession>
<dbReference type="PANTHER" id="PTHR46103">
    <property type="entry name" value="RRNA METHYLTRANSFERASE 1, MITOCHONDRIAL"/>
    <property type="match status" value="1"/>
</dbReference>
<feature type="compositionally biased region" description="Basic and acidic residues" evidence="1">
    <location>
        <begin position="195"/>
        <end position="251"/>
    </location>
</feature>
<evidence type="ECO:0000256" key="1">
    <source>
        <dbReference type="SAM" id="MobiDB-lite"/>
    </source>
</evidence>
<feature type="compositionally biased region" description="Basic and acidic residues" evidence="1">
    <location>
        <begin position="125"/>
        <end position="155"/>
    </location>
</feature>